<keyword evidence="3 5" id="KW-1133">Transmembrane helix</keyword>
<proteinExistence type="predicted"/>
<evidence type="ECO:0000313" key="11">
    <source>
        <dbReference type="Proteomes" id="UP000040576"/>
    </source>
</evidence>
<feature type="domain" description="NfeD1b N-terminal" evidence="9">
    <location>
        <begin position="32"/>
        <end position="218"/>
    </location>
</feature>
<feature type="signal peptide" evidence="6">
    <location>
        <begin position="1"/>
        <end position="27"/>
    </location>
</feature>
<evidence type="ECO:0000259" key="8">
    <source>
        <dbReference type="Pfam" id="PF24961"/>
    </source>
</evidence>
<keyword evidence="11" id="KW-1185">Reference proteome</keyword>
<dbReference type="InterPro" id="IPR012340">
    <property type="entry name" value="NA-bd_OB-fold"/>
</dbReference>
<keyword evidence="2 5" id="KW-0812">Transmembrane</keyword>
<name>A0A090KTL5_9BACI</name>
<evidence type="ECO:0000259" key="9">
    <source>
        <dbReference type="Pfam" id="PF25145"/>
    </source>
</evidence>
<feature type="transmembrane region" description="Helical" evidence="5">
    <location>
        <begin position="257"/>
        <end position="274"/>
    </location>
</feature>
<feature type="domain" description="NfeD integral membrane" evidence="8">
    <location>
        <begin position="236"/>
        <end position="349"/>
    </location>
</feature>
<feature type="chain" id="PRO_5039207667" evidence="6">
    <location>
        <begin position="28"/>
        <end position="438"/>
    </location>
</feature>
<keyword evidence="4 5" id="KW-0472">Membrane</keyword>
<dbReference type="AlphaFoldDB" id="A0A090KTL5"/>
<dbReference type="RefSeq" id="WP_034771145.1">
    <property type="nucleotide sequence ID" value="NZ_CCRF01000064.1"/>
</dbReference>
<dbReference type="Pfam" id="PF24961">
    <property type="entry name" value="NfeD_membrane"/>
    <property type="match status" value="1"/>
</dbReference>
<protein>
    <submittedName>
        <fullName evidence="10">Uncharacterized protein</fullName>
    </submittedName>
</protein>
<evidence type="ECO:0000256" key="4">
    <source>
        <dbReference type="ARBA" id="ARBA00023136"/>
    </source>
</evidence>
<dbReference type="InterPro" id="IPR029045">
    <property type="entry name" value="ClpP/crotonase-like_dom_sf"/>
</dbReference>
<dbReference type="Pfam" id="PF01957">
    <property type="entry name" value="NfeD"/>
    <property type="match status" value="1"/>
</dbReference>
<feature type="domain" description="NfeD-like C-terminal" evidence="7">
    <location>
        <begin position="381"/>
        <end position="434"/>
    </location>
</feature>
<dbReference type="Gene3D" id="2.40.50.140">
    <property type="entry name" value="Nucleic acid-binding proteins"/>
    <property type="match status" value="1"/>
</dbReference>
<feature type="transmembrane region" description="Helical" evidence="5">
    <location>
        <begin position="230"/>
        <end position="250"/>
    </location>
</feature>
<dbReference type="GO" id="GO:0005886">
    <property type="term" value="C:plasma membrane"/>
    <property type="evidence" value="ECO:0007669"/>
    <property type="project" value="TreeGrafter"/>
</dbReference>
<dbReference type="SUPFAM" id="SSF52096">
    <property type="entry name" value="ClpP/crotonase"/>
    <property type="match status" value="1"/>
</dbReference>
<accession>A0A090KTL5</accession>
<evidence type="ECO:0000256" key="3">
    <source>
        <dbReference type="ARBA" id="ARBA00022989"/>
    </source>
</evidence>
<sequence>MHKKILRLSFLLILLPFLLMTFHETDANNDLVYYAKIDSEVTKGLSEFIGRAISTAEENQANAIIFEIHTPGGAVDAASDIAKILGDTDVKTIAFINHDALSAGAYIALNMDEIYMVPNATIGAAAVITQNGNAADQKAQSYWLAAMKSAAEQNGRDPIYAMAMADDSIDLPEYGAPKGKLLTLTAAQSVEVGYAEGIVANKNELLNTLGYENAEIKQVNKSWSERIAEFVTNPFIVPILLTIASLGLVIELYSPGFGLPGIAGLTSLLLFFYGHYIAGLAGYESLILFILGIILIVVELFVPGGIVGFLGLGSILFSIILAGKSIVFMSISLFIAIAVAITAMVILMKFFGKKIKVFNKIVLSDSTSTEKGYVSNASRTDLLGKTGIALTPLRPSGTIIIDNERIDAVTEGGFINSGARVEVVEVEGVRIVVRELVD</sequence>
<dbReference type="InterPro" id="IPR002810">
    <property type="entry name" value="NfeD-like_C"/>
</dbReference>
<dbReference type="CDD" id="cd07021">
    <property type="entry name" value="Clp_protease_NfeD_like"/>
    <property type="match status" value="1"/>
</dbReference>
<dbReference type="EMBL" id="CCRF01000064">
    <property type="protein sequence ID" value="CEE02074.1"/>
    <property type="molecule type" value="Genomic_DNA"/>
</dbReference>
<reference evidence="10 11" key="1">
    <citation type="submission" date="2014-07" db="EMBL/GenBank/DDBJ databases">
        <authorList>
            <person name="Wibberg Daniel"/>
        </authorList>
    </citation>
    <scope>NUCLEOTIDE SEQUENCE [LARGE SCALE GENOMIC DNA]</scope>
</reference>
<evidence type="ECO:0000259" key="7">
    <source>
        <dbReference type="Pfam" id="PF01957"/>
    </source>
</evidence>
<dbReference type="InterPro" id="IPR056738">
    <property type="entry name" value="NfeD1b_N"/>
</dbReference>
<evidence type="ECO:0000256" key="1">
    <source>
        <dbReference type="ARBA" id="ARBA00004141"/>
    </source>
</evidence>
<comment type="subcellular location">
    <subcellularLocation>
        <location evidence="1">Membrane</location>
        <topology evidence="1">Multi-pass membrane protein</topology>
    </subcellularLocation>
</comment>
<evidence type="ECO:0000256" key="5">
    <source>
        <dbReference type="SAM" id="Phobius"/>
    </source>
</evidence>
<evidence type="ECO:0000313" key="10">
    <source>
        <dbReference type="EMBL" id="CEE02074.1"/>
    </source>
</evidence>
<keyword evidence="6" id="KW-0732">Signal</keyword>
<dbReference type="Pfam" id="PF25145">
    <property type="entry name" value="NfeD1b_N"/>
    <property type="match status" value="1"/>
</dbReference>
<dbReference type="Gene3D" id="3.90.226.10">
    <property type="entry name" value="2-enoyl-CoA Hydratase, Chain A, domain 1"/>
    <property type="match status" value="1"/>
</dbReference>
<feature type="transmembrane region" description="Helical" evidence="5">
    <location>
        <begin position="328"/>
        <end position="351"/>
    </location>
</feature>
<gene>
    <name evidence="10" type="primary">yqeZ</name>
    <name evidence="10" type="ORF">BT1A1_2253</name>
</gene>
<dbReference type="PANTHER" id="PTHR33507">
    <property type="entry name" value="INNER MEMBRANE PROTEIN YBBJ"/>
    <property type="match status" value="1"/>
</dbReference>
<dbReference type="SUPFAM" id="SSF141322">
    <property type="entry name" value="NfeD domain-like"/>
    <property type="match status" value="1"/>
</dbReference>
<dbReference type="GeneID" id="92961470"/>
<evidence type="ECO:0000256" key="2">
    <source>
        <dbReference type="ARBA" id="ARBA00022692"/>
    </source>
</evidence>
<dbReference type="Proteomes" id="UP000040576">
    <property type="component" value="Unassembled WGS sequence"/>
</dbReference>
<dbReference type="InterPro" id="IPR052165">
    <property type="entry name" value="Membrane_assoc_protease"/>
</dbReference>
<evidence type="ECO:0000256" key="6">
    <source>
        <dbReference type="SAM" id="SignalP"/>
    </source>
</evidence>
<dbReference type="PANTHER" id="PTHR33507:SF3">
    <property type="entry name" value="INNER MEMBRANE PROTEIN YBBJ"/>
    <property type="match status" value="1"/>
</dbReference>
<dbReference type="InterPro" id="IPR056739">
    <property type="entry name" value="NfeD_membrane"/>
</dbReference>
<organism evidence="10 11">
    <name type="scientific">Caldibacillus thermoamylovorans</name>
    <dbReference type="NCBI Taxonomy" id="35841"/>
    <lineage>
        <taxon>Bacteria</taxon>
        <taxon>Bacillati</taxon>
        <taxon>Bacillota</taxon>
        <taxon>Bacilli</taxon>
        <taxon>Bacillales</taxon>
        <taxon>Bacillaceae</taxon>
        <taxon>Caldibacillus</taxon>
    </lineage>
</organism>